<dbReference type="PROSITE" id="PS01125">
    <property type="entry name" value="ROK"/>
    <property type="match status" value="1"/>
</dbReference>
<dbReference type="Pfam" id="PF00480">
    <property type="entry name" value="ROK"/>
    <property type="match status" value="1"/>
</dbReference>
<sequence length="313" mass="32893">MLKKIIGIDIGGTTIKMAVIDFSGTILSKWEIVTETLNQGERIPESIIESIHGELNKQGTPLEDIIGIGVGVPGPVAKGVVQRAVNLGWETMPLKSRLESGLNIPVVLLNDANAAALGELWQGSIKSVTNLVFVTLGTGVGGGIIIDGKIINGAHSSGGEIGHIPVVASTERICGCGNTNCLESYASAAGMITTINELIRNPKERVTNAEEIFSLLSSGNSEAQKTVALTIDYLARALAGIINTVDPEEIVIGGGVSAAGSALLDPLREKLKQYVFPQIREGLTLRQASLGNDAGVLGAAYESLQLYQAEEKW</sequence>
<evidence type="ECO:0000313" key="2">
    <source>
        <dbReference type="EMBL" id="MBP1042360.1"/>
    </source>
</evidence>
<dbReference type="InterPro" id="IPR043129">
    <property type="entry name" value="ATPase_NBD"/>
</dbReference>
<comment type="similarity">
    <text evidence="1">Belongs to the ROK (NagC/XylR) family.</text>
</comment>
<dbReference type="SUPFAM" id="SSF53067">
    <property type="entry name" value="Actin-like ATPase domain"/>
    <property type="match status" value="1"/>
</dbReference>
<gene>
    <name evidence="2" type="ORF">I6N95_15170</name>
</gene>
<evidence type="ECO:0000313" key="3">
    <source>
        <dbReference type="Proteomes" id="UP000674938"/>
    </source>
</evidence>
<name>A0A940SVI0_9ENTE</name>
<dbReference type="InterPro" id="IPR000600">
    <property type="entry name" value="ROK"/>
</dbReference>
<dbReference type="Proteomes" id="UP000674938">
    <property type="component" value="Unassembled WGS sequence"/>
</dbReference>
<reference evidence="2" key="1">
    <citation type="submission" date="2020-12" db="EMBL/GenBank/DDBJ databases">
        <title>Vagococcus allomyrinae sp. nov. and Enterococcus lavae sp. nov., isolated from the larvae of Allomyrina dichotoma.</title>
        <authorList>
            <person name="Lee S.D."/>
        </authorList>
    </citation>
    <scope>NUCLEOTIDE SEQUENCE</scope>
    <source>
        <strain evidence="2">BWB3-3</strain>
    </source>
</reference>
<protein>
    <submittedName>
        <fullName evidence="2">ROK family protein</fullName>
    </submittedName>
</protein>
<dbReference type="PANTHER" id="PTHR18964">
    <property type="entry name" value="ROK (REPRESSOR, ORF, KINASE) FAMILY"/>
    <property type="match status" value="1"/>
</dbReference>
<organism evidence="2 3">
    <name type="scientific">Vagococcus allomyrinae</name>
    <dbReference type="NCBI Taxonomy" id="2794353"/>
    <lineage>
        <taxon>Bacteria</taxon>
        <taxon>Bacillati</taxon>
        <taxon>Bacillota</taxon>
        <taxon>Bacilli</taxon>
        <taxon>Lactobacillales</taxon>
        <taxon>Enterococcaceae</taxon>
        <taxon>Vagococcus</taxon>
    </lineage>
</organism>
<comment type="caution">
    <text evidence="2">The sequence shown here is derived from an EMBL/GenBank/DDBJ whole genome shotgun (WGS) entry which is preliminary data.</text>
</comment>
<dbReference type="Gene3D" id="3.30.420.40">
    <property type="match status" value="2"/>
</dbReference>
<dbReference type="PANTHER" id="PTHR18964:SF149">
    <property type="entry name" value="BIFUNCTIONAL UDP-N-ACETYLGLUCOSAMINE 2-EPIMERASE_N-ACETYLMANNOSAMINE KINASE"/>
    <property type="match status" value="1"/>
</dbReference>
<evidence type="ECO:0000256" key="1">
    <source>
        <dbReference type="ARBA" id="ARBA00006479"/>
    </source>
</evidence>
<keyword evidence="3" id="KW-1185">Reference proteome</keyword>
<proteinExistence type="inferred from homology"/>
<dbReference type="AlphaFoldDB" id="A0A940SVI0"/>
<dbReference type="EMBL" id="JAEEGA010000010">
    <property type="protein sequence ID" value="MBP1042360.1"/>
    <property type="molecule type" value="Genomic_DNA"/>
</dbReference>
<accession>A0A940SVI0</accession>
<dbReference type="InterPro" id="IPR049874">
    <property type="entry name" value="ROK_cs"/>
</dbReference>
<dbReference type="RefSeq" id="WP_209529479.1">
    <property type="nucleotide sequence ID" value="NZ_JAEEGA010000010.1"/>
</dbReference>